<feature type="compositionally biased region" description="Basic and acidic residues" evidence="1">
    <location>
        <begin position="202"/>
        <end position="215"/>
    </location>
</feature>
<evidence type="ECO:0000313" key="3">
    <source>
        <dbReference type="EMBL" id="KAF2134515.1"/>
    </source>
</evidence>
<keyword evidence="4" id="KW-1185">Reference proteome</keyword>
<name>A0A6A6AU74_9PLEO</name>
<evidence type="ECO:0000313" key="4">
    <source>
        <dbReference type="Proteomes" id="UP000799771"/>
    </source>
</evidence>
<sequence length="238" mass="26033">MSNTQPTSTQERDCAIALILIVLFTASVAGYFIRRRILARQDVDCDREAARANVSGHGRGGVVARSDCRYTRSRWGSSTADERAAYRQRVECRQRADSAATLAKPGGSGRRGSAKDGKEKDKDRERKRERGSRSGTGAATPSHIPSWPARHASFSTIVPYDTSRLSSPRSHSSSEDGPHPLASQEENEGIRHSGFRDVIWSSKKEHGGGRQKEGANESLDPLELDPLDLDQEGVESMG</sequence>
<dbReference type="RefSeq" id="XP_033528902.1">
    <property type="nucleotide sequence ID" value="XM_033672653.1"/>
</dbReference>
<feature type="compositionally biased region" description="Acidic residues" evidence="1">
    <location>
        <begin position="220"/>
        <end position="238"/>
    </location>
</feature>
<gene>
    <name evidence="3" type="ORF">P153DRAFT_427207</name>
</gene>
<feature type="transmembrane region" description="Helical" evidence="2">
    <location>
        <begin position="15"/>
        <end position="33"/>
    </location>
</feature>
<reference evidence="3" key="1">
    <citation type="journal article" date="2020" name="Stud. Mycol.">
        <title>101 Dothideomycetes genomes: a test case for predicting lifestyles and emergence of pathogens.</title>
        <authorList>
            <person name="Haridas S."/>
            <person name="Albert R."/>
            <person name="Binder M."/>
            <person name="Bloem J."/>
            <person name="Labutti K."/>
            <person name="Salamov A."/>
            <person name="Andreopoulos B."/>
            <person name="Baker S."/>
            <person name="Barry K."/>
            <person name="Bills G."/>
            <person name="Bluhm B."/>
            <person name="Cannon C."/>
            <person name="Castanera R."/>
            <person name="Culley D."/>
            <person name="Daum C."/>
            <person name="Ezra D."/>
            <person name="Gonzalez J."/>
            <person name="Henrissat B."/>
            <person name="Kuo A."/>
            <person name="Liang C."/>
            <person name="Lipzen A."/>
            <person name="Lutzoni F."/>
            <person name="Magnuson J."/>
            <person name="Mondo S."/>
            <person name="Nolan M."/>
            <person name="Ohm R."/>
            <person name="Pangilinan J."/>
            <person name="Park H.-J."/>
            <person name="Ramirez L."/>
            <person name="Alfaro M."/>
            <person name="Sun H."/>
            <person name="Tritt A."/>
            <person name="Yoshinaga Y."/>
            <person name="Zwiers L.-H."/>
            <person name="Turgeon B."/>
            <person name="Goodwin S."/>
            <person name="Spatafora J."/>
            <person name="Crous P."/>
            <person name="Grigoriev I."/>
        </authorList>
    </citation>
    <scope>NUCLEOTIDE SEQUENCE</scope>
    <source>
        <strain evidence="3">CBS 119687</strain>
    </source>
</reference>
<organism evidence="3 4">
    <name type="scientific">Dothidotthia symphoricarpi CBS 119687</name>
    <dbReference type="NCBI Taxonomy" id="1392245"/>
    <lineage>
        <taxon>Eukaryota</taxon>
        <taxon>Fungi</taxon>
        <taxon>Dikarya</taxon>
        <taxon>Ascomycota</taxon>
        <taxon>Pezizomycotina</taxon>
        <taxon>Dothideomycetes</taxon>
        <taxon>Pleosporomycetidae</taxon>
        <taxon>Pleosporales</taxon>
        <taxon>Dothidotthiaceae</taxon>
        <taxon>Dothidotthia</taxon>
    </lineage>
</organism>
<feature type="compositionally biased region" description="Basic and acidic residues" evidence="1">
    <location>
        <begin position="113"/>
        <end position="132"/>
    </location>
</feature>
<keyword evidence="2" id="KW-0812">Transmembrane</keyword>
<evidence type="ECO:0000256" key="1">
    <source>
        <dbReference type="SAM" id="MobiDB-lite"/>
    </source>
</evidence>
<dbReference type="Proteomes" id="UP000799771">
    <property type="component" value="Unassembled WGS sequence"/>
</dbReference>
<dbReference type="GeneID" id="54413085"/>
<dbReference type="AlphaFoldDB" id="A0A6A6AU74"/>
<accession>A0A6A6AU74</accession>
<evidence type="ECO:0000256" key="2">
    <source>
        <dbReference type="SAM" id="Phobius"/>
    </source>
</evidence>
<protein>
    <submittedName>
        <fullName evidence="3">Uncharacterized protein</fullName>
    </submittedName>
</protein>
<proteinExistence type="predicted"/>
<keyword evidence="2" id="KW-1133">Transmembrane helix</keyword>
<keyword evidence="2" id="KW-0472">Membrane</keyword>
<dbReference type="EMBL" id="ML977497">
    <property type="protein sequence ID" value="KAF2134515.1"/>
    <property type="molecule type" value="Genomic_DNA"/>
</dbReference>
<feature type="region of interest" description="Disordered" evidence="1">
    <location>
        <begin position="92"/>
        <end position="238"/>
    </location>
</feature>